<evidence type="ECO:0000313" key="4">
    <source>
        <dbReference type="Proteomes" id="UP000019804"/>
    </source>
</evidence>
<evidence type="ECO:0000256" key="2">
    <source>
        <dbReference type="SAM" id="MobiDB-lite"/>
    </source>
</evidence>
<dbReference type="Proteomes" id="UP000019804">
    <property type="component" value="Unassembled WGS sequence"/>
</dbReference>
<reference evidence="4" key="1">
    <citation type="journal article" date="2014" name="Nat. Commun.">
        <title>Genomic adaptations of the halophilic Dead Sea filamentous fungus Eurotium rubrum.</title>
        <authorList>
            <person name="Kis-Papo T."/>
            <person name="Weig A.R."/>
            <person name="Riley R."/>
            <person name="Persoh D."/>
            <person name="Salamov A."/>
            <person name="Sun H."/>
            <person name="Lipzen A."/>
            <person name="Wasser S.P."/>
            <person name="Rambold G."/>
            <person name="Grigoriev I.V."/>
            <person name="Nevo E."/>
        </authorList>
    </citation>
    <scope>NUCLEOTIDE SEQUENCE [LARGE SCALE GENOMIC DNA]</scope>
    <source>
        <strain evidence="4">CBS 135680</strain>
    </source>
</reference>
<evidence type="ECO:0000256" key="1">
    <source>
        <dbReference type="SAM" id="Coils"/>
    </source>
</evidence>
<dbReference type="HOGENOM" id="CLU_2372417_0_0_1"/>
<keyword evidence="4" id="KW-1185">Reference proteome</keyword>
<accession>A0A017SNW1</accession>
<feature type="region of interest" description="Disordered" evidence="2">
    <location>
        <begin position="1"/>
        <end position="23"/>
    </location>
</feature>
<gene>
    <name evidence="3" type="ORF">EURHEDRAFT_408992</name>
</gene>
<organism evidence="3 4">
    <name type="scientific">Aspergillus ruber (strain CBS 135680)</name>
    <dbReference type="NCBI Taxonomy" id="1388766"/>
    <lineage>
        <taxon>Eukaryota</taxon>
        <taxon>Fungi</taxon>
        <taxon>Dikarya</taxon>
        <taxon>Ascomycota</taxon>
        <taxon>Pezizomycotina</taxon>
        <taxon>Eurotiomycetes</taxon>
        <taxon>Eurotiomycetidae</taxon>
        <taxon>Eurotiales</taxon>
        <taxon>Aspergillaceae</taxon>
        <taxon>Aspergillus</taxon>
        <taxon>Aspergillus subgen. Aspergillus</taxon>
    </lineage>
</organism>
<keyword evidence="1" id="KW-0175">Coiled coil</keyword>
<evidence type="ECO:0000313" key="3">
    <source>
        <dbReference type="EMBL" id="EYE98653.1"/>
    </source>
</evidence>
<sequence>MKREVSGQSDTNVLKQMTPEEMRESIKSLKSEMQEFQDELQSIQDRRHLIQDEKLQLKRQLKEKVKYDHAETLSNQYWEEAKQRLCEETELVKAN</sequence>
<dbReference type="GeneID" id="63696091"/>
<feature type="coiled-coil region" evidence="1">
    <location>
        <begin position="26"/>
        <end position="60"/>
    </location>
</feature>
<dbReference type="RefSeq" id="XP_040642341.1">
    <property type="nucleotide sequence ID" value="XM_040780967.1"/>
</dbReference>
<protein>
    <submittedName>
        <fullName evidence="3">Uncharacterized protein</fullName>
    </submittedName>
</protein>
<name>A0A017SNW1_ASPRC</name>
<dbReference type="EMBL" id="KK088413">
    <property type="protein sequence ID" value="EYE98653.1"/>
    <property type="molecule type" value="Genomic_DNA"/>
</dbReference>
<proteinExistence type="predicted"/>
<dbReference type="AlphaFoldDB" id="A0A017SNW1"/>
<feature type="compositionally biased region" description="Polar residues" evidence="2">
    <location>
        <begin position="1"/>
        <end position="15"/>
    </location>
</feature>